<accession>A0ABN8IND7</accession>
<feature type="region of interest" description="Disordered" evidence="7">
    <location>
        <begin position="555"/>
        <end position="579"/>
    </location>
</feature>
<dbReference type="EMBL" id="OW152839">
    <property type="protein sequence ID" value="CAH2060685.1"/>
    <property type="molecule type" value="Genomic_DNA"/>
</dbReference>
<evidence type="ECO:0000256" key="7">
    <source>
        <dbReference type="SAM" id="MobiDB-lite"/>
    </source>
</evidence>
<sequence>MKTELYVHASEGSVFYFRRRISVSVRYPREGASVVVSYTAELPPFLDVFAIRSRHSSYNISNVIMTVDAHTSVSGINIKSSQNRLLIKNGRVVNDDGMEEADVYVEDGIIKQMGRNLIIPGGTRVIDATGKLVMPGGIDPHTHLDLEMMGAKTADDFYTGTKAAVAGGTTTIIDFVLPQRGQSLIEAYSNWREKADNKVCCDYALHMGVTWWSPSVEREMEQLCGEEYGINSFKMFMAYKDAWMLDDYHLYLAMETCKRLGALPQVHAENGDIIARNVEKLLAAGKTDPEGHELSRDEEVEAEAVNRACVIANQANAPLYIVHVMSREALRALDFARARQRQPVYAETLAATVGTDGSHCRNACFRHAAGHVMSPPLRSDPNTPQAMVDALANDCLQLVGSDHCTFHEKDKALGQGDFTKIPNGVNGVEERMAILWQRGVNTGALDPCRFVAATSACAARVFALWPRKGRVAVGSDADLVVWDPRLQRTVSAANHHHALDFNIFEGQSVVGSPQYVIVNGRVCLDDGDLRVAEGYGKFLKTPVFSPYVYGGEAPMPQTPEPYPSSPMPESPSRVTNGTPTNELNIVSKQMAGTALSSGCSTPTGRKMREPGQRDLQNSTFSLSKEMEGADTKTSVRVRNPPGGKSSGLW</sequence>
<dbReference type="SUPFAM" id="SSF51556">
    <property type="entry name" value="Metallo-dependent hydrolases"/>
    <property type="match status" value="1"/>
</dbReference>
<feature type="compositionally biased region" description="Polar residues" evidence="7">
    <location>
        <begin position="594"/>
        <end position="603"/>
    </location>
</feature>
<feature type="region of interest" description="Disordered" evidence="7">
    <location>
        <begin position="592"/>
        <end position="649"/>
    </location>
</feature>
<evidence type="ECO:0000256" key="3">
    <source>
        <dbReference type="ARBA" id="ARBA00022723"/>
    </source>
</evidence>
<evidence type="ECO:0000256" key="4">
    <source>
        <dbReference type="ARBA" id="ARBA00022801"/>
    </source>
</evidence>
<evidence type="ECO:0000256" key="6">
    <source>
        <dbReference type="ARBA" id="ARBA00039113"/>
    </source>
</evidence>
<keyword evidence="3" id="KW-0479">Metal-binding</keyword>
<evidence type="ECO:0000313" key="9">
    <source>
        <dbReference type="EMBL" id="CAH2060685.1"/>
    </source>
</evidence>
<dbReference type="InterPro" id="IPR006680">
    <property type="entry name" value="Amidohydro-rel"/>
</dbReference>
<feature type="compositionally biased region" description="Pro residues" evidence="7">
    <location>
        <begin position="556"/>
        <end position="569"/>
    </location>
</feature>
<dbReference type="SUPFAM" id="SSF51338">
    <property type="entry name" value="Composite domain of metallo-dependent hydrolases"/>
    <property type="match status" value="1"/>
</dbReference>
<comment type="catalytic activity">
    <reaction evidence="5">
        <text>5,6-dihydrouracil + H2O = 3-(carbamoylamino)propanoate + H(+)</text>
        <dbReference type="Rhea" id="RHEA:16121"/>
        <dbReference type="ChEBI" id="CHEBI:11892"/>
        <dbReference type="ChEBI" id="CHEBI:15377"/>
        <dbReference type="ChEBI" id="CHEBI:15378"/>
        <dbReference type="ChEBI" id="CHEBI:15901"/>
        <dbReference type="EC" id="3.5.2.2"/>
    </reaction>
</comment>
<protein>
    <recommendedName>
        <fullName evidence="6">dihydropyrimidinase</fullName>
        <ecNumber evidence="6">3.5.2.2</ecNumber>
    </recommendedName>
</protein>
<comment type="cofactor">
    <cofactor evidence="1">
        <name>Zn(2+)</name>
        <dbReference type="ChEBI" id="CHEBI:29105"/>
    </cofactor>
</comment>
<dbReference type="InterPro" id="IPR032466">
    <property type="entry name" value="Metal_Hydrolase"/>
</dbReference>
<keyword evidence="10" id="KW-1185">Reference proteome</keyword>
<evidence type="ECO:0000256" key="1">
    <source>
        <dbReference type="ARBA" id="ARBA00001947"/>
    </source>
</evidence>
<evidence type="ECO:0000259" key="8">
    <source>
        <dbReference type="Pfam" id="PF01979"/>
    </source>
</evidence>
<dbReference type="PANTHER" id="PTHR11647">
    <property type="entry name" value="HYDRANTOINASE/DIHYDROPYRIMIDINASE FAMILY MEMBER"/>
    <property type="match status" value="1"/>
</dbReference>
<proteinExistence type="inferred from homology"/>
<dbReference type="InterPro" id="IPR050378">
    <property type="entry name" value="Metallo-dep_Hydrolases_sf"/>
</dbReference>
<dbReference type="Gene3D" id="3.20.20.140">
    <property type="entry name" value="Metal-dependent hydrolases"/>
    <property type="match status" value="1"/>
</dbReference>
<reference evidence="9" key="1">
    <citation type="submission" date="2022-03" db="EMBL/GenBank/DDBJ databases">
        <authorList>
            <person name="Martin H S."/>
        </authorList>
    </citation>
    <scope>NUCLEOTIDE SEQUENCE</scope>
</reference>
<dbReference type="Pfam" id="PF01979">
    <property type="entry name" value="Amidohydro_1"/>
    <property type="match status" value="1"/>
</dbReference>
<evidence type="ECO:0000313" key="10">
    <source>
        <dbReference type="Proteomes" id="UP000837857"/>
    </source>
</evidence>
<gene>
    <name evidence="9" type="ORF">IPOD504_LOCUS11144</name>
</gene>
<dbReference type="Gene3D" id="2.30.40.10">
    <property type="entry name" value="Urease, subunit C, domain 1"/>
    <property type="match status" value="1"/>
</dbReference>
<dbReference type="InterPro" id="IPR011778">
    <property type="entry name" value="Hydantoinase/dihydroPyrase"/>
</dbReference>
<dbReference type="EC" id="3.5.2.2" evidence="6"/>
<evidence type="ECO:0000256" key="2">
    <source>
        <dbReference type="ARBA" id="ARBA00008829"/>
    </source>
</evidence>
<dbReference type="Proteomes" id="UP000837857">
    <property type="component" value="Chromosome 27"/>
</dbReference>
<keyword evidence="4" id="KW-0378">Hydrolase</keyword>
<dbReference type="NCBIfam" id="TIGR02033">
    <property type="entry name" value="D-hydantoinase"/>
    <property type="match status" value="1"/>
</dbReference>
<dbReference type="CDD" id="cd01314">
    <property type="entry name" value="D-HYD"/>
    <property type="match status" value="1"/>
</dbReference>
<dbReference type="InterPro" id="IPR011059">
    <property type="entry name" value="Metal-dep_hydrolase_composite"/>
</dbReference>
<name>A0ABN8IND7_9NEOP</name>
<organism evidence="9 10">
    <name type="scientific">Iphiclides podalirius</name>
    <name type="common">scarce swallowtail</name>
    <dbReference type="NCBI Taxonomy" id="110791"/>
    <lineage>
        <taxon>Eukaryota</taxon>
        <taxon>Metazoa</taxon>
        <taxon>Ecdysozoa</taxon>
        <taxon>Arthropoda</taxon>
        <taxon>Hexapoda</taxon>
        <taxon>Insecta</taxon>
        <taxon>Pterygota</taxon>
        <taxon>Neoptera</taxon>
        <taxon>Endopterygota</taxon>
        <taxon>Lepidoptera</taxon>
        <taxon>Glossata</taxon>
        <taxon>Ditrysia</taxon>
        <taxon>Papilionoidea</taxon>
        <taxon>Papilionidae</taxon>
        <taxon>Papilioninae</taxon>
        <taxon>Iphiclides</taxon>
    </lineage>
</organism>
<comment type="similarity">
    <text evidence="2">Belongs to the metallo-dependent hydrolases superfamily. Hydantoinase/dihydropyrimidinase family.</text>
</comment>
<evidence type="ECO:0000256" key="5">
    <source>
        <dbReference type="ARBA" id="ARBA00036696"/>
    </source>
</evidence>
<dbReference type="PANTHER" id="PTHR11647:SF1">
    <property type="entry name" value="COLLAPSIN RESPONSE MEDIATOR PROTEIN"/>
    <property type="match status" value="1"/>
</dbReference>
<feature type="non-terminal residue" evidence="9">
    <location>
        <position position="1"/>
    </location>
</feature>
<feature type="domain" description="Amidohydrolase-related" evidence="8">
    <location>
        <begin position="132"/>
        <end position="522"/>
    </location>
</feature>